<feature type="non-terminal residue" evidence="2">
    <location>
        <position position="1"/>
    </location>
</feature>
<feature type="non-terminal residue" evidence="2">
    <location>
        <position position="228"/>
    </location>
</feature>
<organism evidence="2 3">
    <name type="scientific">Pristionchus entomophagus</name>
    <dbReference type="NCBI Taxonomy" id="358040"/>
    <lineage>
        <taxon>Eukaryota</taxon>
        <taxon>Metazoa</taxon>
        <taxon>Ecdysozoa</taxon>
        <taxon>Nematoda</taxon>
        <taxon>Chromadorea</taxon>
        <taxon>Rhabditida</taxon>
        <taxon>Rhabditina</taxon>
        <taxon>Diplogasteromorpha</taxon>
        <taxon>Diplogasteroidea</taxon>
        <taxon>Neodiplogasteridae</taxon>
        <taxon>Pristionchus</taxon>
    </lineage>
</organism>
<proteinExistence type="predicted"/>
<evidence type="ECO:0000313" key="2">
    <source>
        <dbReference type="EMBL" id="GMT01934.1"/>
    </source>
</evidence>
<dbReference type="Proteomes" id="UP001432027">
    <property type="component" value="Unassembled WGS sequence"/>
</dbReference>
<accession>A0AAV5U695</accession>
<feature type="region of interest" description="Disordered" evidence="1">
    <location>
        <begin position="158"/>
        <end position="203"/>
    </location>
</feature>
<dbReference type="AlphaFoldDB" id="A0AAV5U695"/>
<feature type="region of interest" description="Disordered" evidence="1">
    <location>
        <begin position="209"/>
        <end position="228"/>
    </location>
</feature>
<dbReference type="EMBL" id="BTSX01000005">
    <property type="protein sequence ID" value="GMT01934.1"/>
    <property type="molecule type" value="Genomic_DNA"/>
</dbReference>
<feature type="compositionally biased region" description="Low complexity" evidence="1">
    <location>
        <begin position="169"/>
        <end position="188"/>
    </location>
</feature>
<gene>
    <name evidence="2" type="ORF">PENTCL1PPCAC_24108</name>
</gene>
<sequence length="228" mass="23563">AMPSSPTAEETARSCRANLENSLSMTDTLAACCKTPNDRQLQLMNNVLIQLRSTNFSEASRPSIMTLFGDLAVSPTMDSFSLGLMKFGCSFAVIVEEALNQLGRLRVELAAAAAAVPPPHMQQLHGNWNNNNYYGGSPSSSSSTGIGGSFSWAAHMEEETRGGGGGDWRSNSASRPSPAAAAARPTSSQPWSPHAAPVNAAGFGVLPDISSCSNSMVKQPSGGGGGGG</sequence>
<evidence type="ECO:0000313" key="3">
    <source>
        <dbReference type="Proteomes" id="UP001432027"/>
    </source>
</evidence>
<keyword evidence="3" id="KW-1185">Reference proteome</keyword>
<protein>
    <submittedName>
        <fullName evidence="2">Uncharacterized protein</fullName>
    </submittedName>
</protein>
<comment type="caution">
    <text evidence="2">The sequence shown here is derived from an EMBL/GenBank/DDBJ whole genome shotgun (WGS) entry which is preliminary data.</text>
</comment>
<reference evidence="2" key="1">
    <citation type="submission" date="2023-10" db="EMBL/GenBank/DDBJ databases">
        <title>Genome assembly of Pristionchus species.</title>
        <authorList>
            <person name="Yoshida K."/>
            <person name="Sommer R.J."/>
        </authorList>
    </citation>
    <scope>NUCLEOTIDE SEQUENCE</scope>
    <source>
        <strain evidence="2">RS0144</strain>
    </source>
</reference>
<name>A0AAV5U695_9BILA</name>
<evidence type="ECO:0000256" key="1">
    <source>
        <dbReference type="SAM" id="MobiDB-lite"/>
    </source>
</evidence>